<evidence type="ECO:0000313" key="3">
    <source>
        <dbReference type="EMBL" id="ATD62514.1"/>
    </source>
</evidence>
<dbReference type="SUPFAM" id="SSF52540">
    <property type="entry name" value="P-loop containing nucleoside triphosphate hydrolases"/>
    <property type="match status" value="1"/>
</dbReference>
<dbReference type="Pfam" id="PF01695">
    <property type="entry name" value="IstB_IS21"/>
    <property type="match status" value="1"/>
</dbReference>
<keyword evidence="4" id="KW-1185">Reference proteome</keyword>
<dbReference type="PANTHER" id="PTHR30050">
    <property type="entry name" value="CHROMOSOMAL REPLICATION INITIATOR PROTEIN DNAA"/>
    <property type="match status" value="1"/>
</dbReference>
<evidence type="ECO:0000313" key="4">
    <source>
        <dbReference type="Proteomes" id="UP000218437"/>
    </source>
</evidence>
<accession>A0A290X053</accession>
<dbReference type="RefSeq" id="WP_096237092.1">
    <property type="nucleotide sequence ID" value="NZ_CP023422.1"/>
</dbReference>
<reference evidence="3 4" key="1">
    <citation type="submission" date="2017-09" db="EMBL/GenBank/DDBJ databases">
        <title>Complete genome sequence of Janthinobacterium svalbardensis PAMC 27463.</title>
        <authorList>
            <person name="Cho Y.-J."/>
            <person name="Cho A."/>
            <person name="Kim O.-S."/>
            <person name="Lee J.-I."/>
        </authorList>
    </citation>
    <scope>NUCLEOTIDE SEQUENCE [LARGE SCALE GENOMIC DNA]</scope>
    <source>
        <strain evidence="3 4">PAMC 27463</strain>
    </source>
</reference>
<feature type="domain" description="AAA+ ATPase" evidence="2">
    <location>
        <begin position="124"/>
        <end position="250"/>
    </location>
</feature>
<dbReference type="Proteomes" id="UP000218437">
    <property type="component" value="Chromosome"/>
</dbReference>
<evidence type="ECO:0000256" key="1">
    <source>
        <dbReference type="SAM" id="MobiDB-lite"/>
    </source>
</evidence>
<protein>
    <submittedName>
        <fullName evidence="3">DNA replication protein DnaC</fullName>
    </submittedName>
</protein>
<gene>
    <name evidence="3" type="ORF">CNX70_21965</name>
</gene>
<evidence type="ECO:0000259" key="2">
    <source>
        <dbReference type="SMART" id="SM00382"/>
    </source>
</evidence>
<dbReference type="KEGG" id="jsv:CNX70_21965"/>
<dbReference type="GO" id="GO:0006260">
    <property type="term" value="P:DNA replication"/>
    <property type="evidence" value="ECO:0007669"/>
    <property type="project" value="TreeGrafter"/>
</dbReference>
<name>A0A290X053_9BURK</name>
<dbReference type="GO" id="GO:0005524">
    <property type="term" value="F:ATP binding"/>
    <property type="evidence" value="ECO:0007669"/>
    <property type="project" value="InterPro"/>
</dbReference>
<dbReference type="Gene3D" id="3.40.50.300">
    <property type="entry name" value="P-loop containing nucleotide triphosphate hydrolases"/>
    <property type="match status" value="1"/>
</dbReference>
<dbReference type="CDD" id="cd00009">
    <property type="entry name" value="AAA"/>
    <property type="match status" value="1"/>
</dbReference>
<dbReference type="InterPro" id="IPR027417">
    <property type="entry name" value="P-loop_NTPase"/>
</dbReference>
<dbReference type="InterPro" id="IPR003593">
    <property type="entry name" value="AAA+_ATPase"/>
</dbReference>
<proteinExistence type="predicted"/>
<dbReference type="AlphaFoldDB" id="A0A290X053"/>
<dbReference type="SMART" id="SM00382">
    <property type="entry name" value="AAA"/>
    <property type="match status" value="1"/>
</dbReference>
<sequence length="267" mass="29437">MDELPESGEAPKAPRLTIGQEEKPANCDTHGEYVSKGFIIGRTTRWMGCPACADAARLAAEDAEAADLAKRKQLNIEATLSRSGIPLRYRTKDFSTFVADTDGKEKALAVAMEFVQNIGQHYDKGTTMVFSGPPGTGKSHLAIAIGQALMERGTVLYTSAIDAVRMIRDTWRRDSPKTESQVLEALATVGLLIIDEVGVQYGTEAEQVSLFDIIDKRYRDMMPMILLTNQNKAGMKTFLGDRSFDRLREGGQWVTFDWESHRGKAAA</sequence>
<dbReference type="PANTHER" id="PTHR30050:SF4">
    <property type="entry name" value="ATP-BINDING PROTEIN RV3427C IN INSERTION SEQUENCE-RELATED"/>
    <property type="match status" value="1"/>
</dbReference>
<dbReference type="InterPro" id="IPR002611">
    <property type="entry name" value="IstB_ATP-bd"/>
</dbReference>
<organism evidence="3 4">
    <name type="scientific">Janthinobacterium svalbardensis</name>
    <dbReference type="NCBI Taxonomy" id="368607"/>
    <lineage>
        <taxon>Bacteria</taxon>
        <taxon>Pseudomonadati</taxon>
        <taxon>Pseudomonadota</taxon>
        <taxon>Betaproteobacteria</taxon>
        <taxon>Burkholderiales</taxon>
        <taxon>Oxalobacteraceae</taxon>
        <taxon>Janthinobacterium</taxon>
    </lineage>
</organism>
<feature type="region of interest" description="Disordered" evidence="1">
    <location>
        <begin position="1"/>
        <end position="24"/>
    </location>
</feature>
<dbReference type="EMBL" id="CP023422">
    <property type="protein sequence ID" value="ATD62514.1"/>
    <property type="molecule type" value="Genomic_DNA"/>
</dbReference>